<evidence type="ECO:0000313" key="2">
    <source>
        <dbReference type="Proteomes" id="UP001056120"/>
    </source>
</evidence>
<sequence length="72" mass="8354">MWLKYEGSKGHSSKIGGLMLKCKYQNDIIIHTRCPTQIARIAQIYDKARWAVLSPVEDQPQIPFLIIDRLKQ</sequence>
<gene>
    <name evidence="1" type="ORF">L1987_84492</name>
</gene>
<protein>
    <submittedName>
        <fullName evidence="1">Uncharacterized protein</fullName>
    </submittedName>
</protein>
<keyword evidence="2" id="KW-1185">Reference proteome</keyword>
<organism evidence="1 2">
    <name type="scientific">Smallanthus sonchifolius</name>
    <dbReference type="NCBI Taxonomy" id="185202"/>
    <lineage>
        <taxon>Eukaryota</taxon>
        <taxon>Viridiplantae</taxon>
        <taxon>Streptophyta</taxon>
        <taxon>Embryophyta</taxon>
        <taxon>Tracheophyta</taxon>
        <taxon>Spermatophyta</taxon>
        <taxon>Magnoliopsida</taxon>
        <taxon>eudicotyledons</taxon>
        <taxon>Gunneridae</taxon>
        <taxon>Pentapetalae</taxon>
        <taxon>asterids</taxon>
        <taxon>campanulids</taxon>
        <taxon>Asterales</taxon>
        <taxon>Asteraceae</taxon>
        <taxon>Asteroideae</taxon>
        <taxon>Heliantheae alliance</taxon>
        <taxon>Millerieae</taxon>
        <taxon>Smallanthus</taxon>
    </lineage>
</organism>
<dbReference type="EMBL" id="CM042045">
    <property type="protein sequence ID" value="KAI3683975.1"/>
    <property type="molecule type" value="Genomic_DNA"/>
</dbReference>
<comment type="caution">
    <text evidence="1">The sequence shown here is derived from an EMBL/GenBank/DDBJ whole genome shotgun (WGS) entry which is preliminary data.</text>
</comment>
<name>A0ACB8YJ29_9ASTR</name>
<accession>A0ACB8YJ29</accession>
<dbReference type="Proteomes" id="UP001056120">
    <property type="component" value="Linkage Group LG28"/>
</dbReference>
<reference evidence="2" key="1">
    <citation type="journal article" date="2022" name="Mol. Ecol. Resour.">
        <title>The genomes of chicory, endive, great burdock and yacon provide insights into Asteraceae palaeo-polyploidization history and plant inulin production.</title>
        <authorList>
            <person name="Fan W."/>
            <person name="Wang S."/>
            <person name="Wang H."/>
            <person name="Wang A."/>
            <person name="Jiang F."/>
            <person name="Liu H."/>
            <person name="Zhao H."/>
            <person name="Xu D."/>
            <person name="Zhang Y."/>
        </authorList>
    </citation>
    <scope>NUCLEOTIDE SEQUENCE [LARGE SCALE GENOMIC DNA]</scope>
    <source>
        <strain evidence="2">cv. Yunnan</strain>
    </source>
</reference>
<reference evidence="1 2" key="2">
    <citation type="journal article" date="2022" name="Mol. Ecol. Resour.">
        <title>The genomes of chicory, endive, great burdock and yacon provide insights into Asteraceae paleo-polyploidization history and plant inulin production.</title>
        <authorList>
            <person name="Fan W."/>
            <person name="Wang S."/>
            <person name="Wang H."/>
            <person name="Wang A."/>
            <person name="Jiang F."/>
            <person name="Liu H."/>
            <person name="Zhao H."/>
            <person name="Xu D."/>
            <person name="Zhang Y."/>
        </authorList>
    </citation>
    <scope>NUCLEOTIDE SEQUENCE [LARGE SCALE GENOMIC DNA]</scope>
    <source>
        <strain evidence="2">cv. Yunnan</strain>
        <tissue evidence="1">Leaves</tissue>
    </source>
</reference>
<proteinExistence type="predicted"/>
<evidence type="ECO:0000313" key="1">
    <source>
        <dbReference type="EMBL" id="KAI3683975.1"/>
    </source>
</evidence>